<name>A0ABZ2UHX3_9FLAO</name>
<dbReference type="RefSeq" id="WP_406844806.1">
    <property type="nucleotide sequence ID" value="NZ_CP150845.1"/>
</dbReference>
<accession>A0ABZ2UHX3</accession>
<dbReference type="EMBL" id="CP150845">
    <property type="protein sequence ID" value="WYZ20737.1"/>
    <property type="molecule type" value="Genomic_DNA"/>
</dbReference>
<organism evidence="1 2">
    <name type="scientific">Flavobacterium soyae</name>
    <dbReference type="NCBI Taxonomy" id="2903098"/>
    <lineage>
        <taxon>Bacteria</taxon>
        <taxon>Pseudomonadati</taxon>
        <taxon>Bacteroidota</taxon>
        <taxon>Flavobacteriia</taxon>
        <taxon>Flavobacteriales</taxon>
        <taxon>Flavobacteriaceae</taxon>
        <taxon>Flavobacterium</taxon>
    </lineage>
</organism>
<dbReference type="Proteomes" id="UP001623852">
    <property type="component" value="Chromosome"/>
</dbReference>
<reference evidence="1 2" key="1">
    <citation type="submission" date="2024-03" db="EMBL/GenBank/DDBJ databases">
        <title>Flavobacterium soyae.</title>
        <authorList>
            <person name="Zheng W."/>
        </authorList>
    </citation>
    <scope>NUCLEOTIDE SEQUENCE [LARGE SCALE GENOMIC DNA]</scope>
    <source>
        <strain evidence="1 2">55</strain>
    </source>
</reference>
<sequence length="622" mass="71195">MKQFYTLLFLLATYLTFGQINKNEYDYFVQFNGNQLSKKVSVGEILNHPIITKYGSKKPDLDFAKYTSVIQLDQKITIHGKFSDSIPYYQVTIPVKNREAVKQLIIQEFGANTKNDSAENAIKDFGKYAVFNPKGKNKTLAWNDNYLVILELTQRTPYSNQYDTYKSDSTEVGYEETKVMIEPIEETRIETVSPPAVEERVVETSIMIDAPTEEVSAPYNDTQNYTPSAEYTIQEAAFNLKQAEKLSEIVKLLFENGFTAPSSEKINANADISSWINYSSAMTSLYSVYNYPMAIFGGYDKFLPMQKNFENFIKGINLDFYFDSNNARVEEVIEYSQEFAEIMGKITNRKINKNVFNYFPAQKPLGYMSYHINTKAALEKFPSLTADIFQSPKLLKEDITIITDLISTIVDEEATATLFDGDLSAFLYGFKEVEVVTKSYDYDENYAEVVKDKKIKKSIPLFSLIFTSTHPTFADKLIQLGIRKKMLVQKDNYYIITGTKEYGDVFIRKDKDVVVVSNTLEYFGTEYGTFTKEAKNDLKKNYMFAKLNIAELIQAYSKSEEAKLEEVSKLNRVSEQFSDVTMEAPKKMINNKLNFALKLNALKSDKNIILQTLDLAEEIIAK</sequence>
<evidence type="ECO:0000313" key="2">
    <source>
        <dbReference type="Proteomes" id="UP001623852"/>
    </source>
</evidence>
<evidence type="ECO:0000313" key="1">
    <source>
        <dbReference type="EMBL" id="WYZ20737.1"/>
    </source>
</evidence>
<gene>
    <name evidence="1" type="ORF">AABD74_04575</name>
</gene>
<keyword evidence="2" id="KW-1185">Reference proteome</keyword>
<proteinExistence type="predicted"/>
<protein>
    <submittedName>
        <fullName evidence="1">Uncharacterized protein</fullName>
    </submittedName>
</protein>